<comment type="subcellular location">
    <subcellularLocation>
        <location evidence="1">Membrane</location>
        <topology evidence="1">Multi-pass membrane protein</topology>
    </subcellularLocation>
</comment>
<evidence type="ECO:0000256" key="1">
    <source>
        <dbReference type="ARBA" id="ARBA00004141"/>
    </source>
</evidence>
<name>A0AAX4IKU7_9PEZI</name>
<keyword evidence="3 5" id="KW-1133">Transmembrane helix</keyword>
<feature type="transmembrane region" description="Helical" evidence="5">
    <location>
        <begin position="167"/>
        <end position="194"/>
    </location>
</feature>
<accession>A0AAX4IKU7</accession>
<proteinExistence type="predicted"/>
<evidence type="ECO:0000313" key="7">
    <source>
        <dbReference type="Proteomes" id="UP001322277"/>
    </source>
</evidence>
<organism evidence="6 7">
    <name type="scientific">Colletotrichum destructivum</name>
    <dbReference type="NCBI Taxonomy" id="34406"/>
    <lineage>
        <taxon>Eukaryota</taxon>
        <taxon>Fungi</taxon>
        <taxon>Dikarya</taxon>
        <taxon>Ascomycota</taxon>
        <taxon>Pezizomycotina</taxon>
        <taxon>Sordariomycetes</taxon>
        <taxon>Hypocreomycetidae</taxon>
        <taxon>Glomerellales</taxon>
        <taxon>Glomerellaceae</taxon>
        <taxon>Colletotrichum</taxon>
        <taxon>Colletotrichum destructivum species complex</taxon>
    </lineage>
</organism>
<dbReference type="EMBL" id="CP137309">
    <property type="protein sequence ID" value="WQF83867.1"/>
    <property type="molecule type" value="Genomic_DNA"/>
</dbReference>
<keyword evidence="4 5" id="KW-0472">Membrane</keyword>
<dbReference type="GO" id="GO:0016020">
    <property type="term" value="C:membrane"/>
    <property type="evidence" value="ECO:0007669"/>
    <property type="project" value="UniProtKB-SubCell"/>
</dbReference>
<dbReference type="InterPro" id="IPR007568">
    <property type="entry name" value="RTA1"/>
</dbReference>
<gene>
    <name evidence="6" type="ORF">CDEST_08881</name>
</gene>
<reference evidence="7" key="1">
    <citation type="journal article" date="2023" name="bioRxiv">
        <title>Complete genome of the Medicago anthracnose fungus, Colletotrichum destructivum, reveals a mini-chromosome-like region within a core chromosome.</title>
        <authorList>
            <person name="Lapalu N."/>
            <person name="Simon A."/>
            <person name="Lu A."/>
            <person name="Plaumann P.-L."/>
            <person name="Amselem J."/>
            <person name="Pigne S."/>
            <person name="Auger A."/>
            <person name="Koch C."/>
            <person name="Dallery J.-F."/>
            <person name="O'Connell R.J."/>
        </authorList>
    </citation>
    <scope>NUCLEOTIDE SEQUENCE [LARGE SCALE GENOMIC DNA]</scope>
    <source>
        <strain evidence="7">CBS 520.97</strain>
    </source>
</reference>
<dbReference type="PANTHER" id="PTHR31465">
    <property type="entry name" value="PROTEIN RTA1-RELATED"/>
    <property type="match status" value="1"/>
</dbReference>
<sequence length="219" mass="23518">MCLCVFCLSQELLIPNKYIPYRTSPSTSNMDKPKLTRLPQTPFVQTTTYTVLAPVLVAAGNYLLIGRLIRAVLPAGHHTIYHVPASRLTRVFVGCDVVSFCIQGTGSGVASGGGWAGPLGGAGVKVLIAGLVVQVCCFGAYLCVLARFHVLARRMAREDAPARWRRVLGAVYCSSGLMLVSARLLCPVLLAGSFRVCWKSQMMLTTPRPDAGTTAAFEL</sequence>
<dbReference type="Proteomes" id="UP001322277">
    <property type="component" value="Chromosome 5"/>
</dbReference>
<evidence type="ECO:0000256" key="3">
    <source>
        <dbReference type="ARBA" id="ARBA00022989"/>
    </source>
</evidence>
<keyword evidence="2 5" id="KW-0812">Transmembrane</keyword>
<evidence type="ECO:0000313" key="6">
    <source>
        <dbReference type="EMBL" id="WQF83867.1"/>
    </source>
</evidence>
<feature type="transmembrane region" description="Helical" evidence="5">
    <location>
        <begin position="126"/>
        <end position="146"/>
    </location>
</feature>
<dbReference type="Pfam" id="PF04479">
    <property type="entry name" value="RTA1"/>
    <property type="match status" value="1"/>
</dbReference>
<keyword evidence="7" id="KW-1185">Reference proteome</keyword>
<protein>
    <submittedName>
        <fullName evidence="6">RTA-like protein</fullName>
    </submittedName>
</protein>
<evidence type="ECO:0000256" key="2">
    <source>
        <dbReference type="ARBA" id="ARBA00022692"/>
    </source>
</evidence>
<evidence type="ECO:0000256" key="5">
    <source>
        <dbReference type="SAM" id="Phobius"/>
    </source>
</evidence>
<dbReference type="PANTHER" id="PTHR31465:SF27">
    <property type="entry name" value="DOMAIN PROTEIN, PUTATIVE (AFU_ORTHOLOGUE AFUA_3G01030)-RELATED"/>
    <property type="match status" value="1"/>
</dbReference>
<dbReference type="AlphaFoldDB" id="A0AAX4IKU7"/>
<dbReference type="KEGG" id="cdet:87945384"/>
<dbReference type="RefSeq" id="XP_062781091.1">
    <property type="nucleotide sequence ID" value="XM_062925040.1"/>
</dbReference>
<dbReference type="GeneID" id="87945384"/>
<evidence type="ECO:0000256" key="4">
    <source>
        <dbReference type="ARBA" id="ARBA00023136"/>
    </source>
</evidence>